<evidence type="ECO:0000256" key="1">
    <source>
        <dbReference type="ARBA" id="ARBA00023239"/>
    </source>
</evidence>
<proteinExistence type="predicted"/>
<name>A0ABV3ZG77_9BACT</name>
<keyword evidence="1" id="KW-0456">Lyase</keyword>
<dbReference type="PANTHER" id="PTHR30272">
    <property type="entry name" value="3-HYDROXYACYL-[ACYL-CARRIER-PROTEIN] DEHYDRATASE"/>
    <property type="match status" value="1"/>
</dbReference>
<dbReference type="InterPro" id="IPR013114">
    <property type="entry name" value="FabA_FabZ"/>
</dbReference>
<evidence type="ECO:0000313" key="3">
    <source>
        <dbReference type="EMBL" id="MEX6688096.1"/>
    </source>
</evidence>
<reference evidence="3 4" key="1">
    <citation type="submission" date="2023-07" db="EMBL/GenBank/DDBJ databases">
        <authorList>
            <person name="Lian W.-H."/>
        </authorList>
    </citation>
    <scope>NUCLEOTIDE SEQUENCE [LARGE SCALE GENOMIC DNA]</scope>
    <source>
        <strain evidence="3 4">SYSU DXS3180</strain>
    </source>
</reference>
<dbReference type="Pfam" id="PF07977">
    <property type="entry name" value="FabA"/>
    <property type="match status" value="1"/>
</dbReference>
<evidence type="ECO:0000313" key="4">
    <source>
        <dbReference type="Proteomes" id="UP001560573"/>
    </source>
</evidence>
<evidence type="ECO:0000256" key="2">
    <source>
        <dbReference type="SAM" id="Phobius"/>
    </source>
</evidence>
<organism evidence="3 4">
    <name type="scientific">Danxiaibacter flavus</name>
    <dbReference type="NCBI Taxonomy" id="3049108"/>
    <lineage>
        <taxon>Bacteria</taxon>
        <taxon>Pseudomonadati</taxon>
        <taxon>Bacteroidota</taxon>
        <taxon>Chitinophagia</taxon>
        <taxon>Chitinophagales</taxon>
        <taxon>Chitinophagaceae</taxon>
        <taxon>Danxiaibacter</taxon>
    </lineage>
</organism>
<dbReference type="CDD" id="cd00493">
    <property type="entry name" value="FabA_FabZ"/>
    <property type="match status" value="1"/>
</dbReference>
<keyword evidence="4" id="KW-1185">Reference proteome</keyword>
<dbReference type="Proteomes" id="UP001560573">
    <property type="component" value="Unassembled WGS sequence"/>
</dbReference>
<keyword evidence="2" id="KW-1133">Transmembrane helix</keyword>
<accession>A0ABV3ZG77</accession>
<dbReference type="RefSeq" id="WP_369329503.1">
    <property type="nucleotide sequence ID" value="NZ_JAULBC010000003.1"/>
</dbReference>
<protein>
    <submittedName>
        <fullName evidence="3">Hydroxymyristoyl-ACP dehydratase</fullName>
    </submittedName>
</protein>
<keyword evidence="2" id="KW-0812">Transmembrane</keyword>
<dbReference type="PANTHER" id="PTHR30272:SF1">
    <property type="entry name" value="3-HYDROXYACYL-[ACYL-CARRIER-PROTEIN] DEHYDRATASE"/>
    <property type="match status" value="1"/>
</dbReference>
<dbReference type="InterPro" id="IPR029069">
    <property type="entry name" value="HotDog_dom_sf"/>
</dbReference>
<dbReference type="SUPFAM" id="SSF54637">
    <property type="entry name" value="Thioesterase/thiol ester dehydrase-isomerase"/>
    <property type="match status" value="1"/>
</dbReference>
<keyword evidence="2" id="KW-0472">Membrane</keyword>
<sequence length="147" mass="16801">MHNDLLNYLPYKSSFRFVDNILAIDENGVTGNYTLRPDAFFYEDHFVGNPVTPGVIITEIMAQIGLVVLGIFFIQKELKSENEQVIPLLTSTDVSFFKMVLPGQKVTVISKKEYFRFGKLKCYVEMHNEDKELIARGMFAGIIKKLV</sequence>
<comment type="caution">
    <text evidence="3">The sequence shown here is derived from an EMBL/GenBank/DDBJ whole genome shotgun (WGS) entry which is preliminary data.</text>
</comment>
<feature type="transmembrane region" description="Helical" evidence="2">
    <location>
        <begin position="51"/>
        <end position="74"/>
    </location>
</feature>
<dbReference type="Gene3D" id="3.10.129.10">
    <property type="entry name" value="Hotdog Thioesterase"/>
    <property type="match status" value="1"/>
</dbReference>
<gene>
    <name evidence="3" type="ORF">QTN47_11355</name>
</gene>
<dbReference type="EMBL" id="JAULBC010000003">
    <property type="protein sequence ID" value="MEX6688096.1"/>
    <property type="molecule type" value="Genomic_DNA"/>
</dbReference>